<keyword evidence="2" id="KW-1185">Reference proteome</keyword>
<comment type="caution">
    <text evidence="1">The sequence shown here is derived from an EMBL/GenBank/DDBJ whole genome shotgun (WGS) entry which is preliminary data.</text>
</comment>
<evidence type="ECO:0000313" key="1">
    <source>
        <dbReference type="EMBL" id="GAA3386291.1"/>
    </source>
</evidence>
<reference evidence="2" key="1">
    <citation type="journal article" date="2019" name="Int. J. Syst. Evol. Microbiol.">
        <title>The Global Catalogue of Microorganisms (GCM) 10K type strain sequencing project: providing services to taxonomists for standard genome sequencing and annotation.</title>
        <authorList>
            <consortium name="The Broad Institute Genomics Platform"/>
            <consortium name="The Broad Institute Genome Sequencing Center for Infectious Disease"/>
            <person name="Wu L."/>
            <person name="Ma J."/>
        </authorList>
    </citation>
    <scope>NUCLEOTIDE SEQUENCE [LARGE SCALE GENOMIC DNA]</scope>
    <source>
        <strain evidence="2">JCM 9458</strain>
    </source>
</reference>
<protein>
    <submittedName>
        <fullName evidence="1">Uncharacterized protein</fullName>
    </submittedName>
</protein>
<evidence type="ECO:0000313" key="2">
    <source>
        <dbReference type="Proteomes" id="UP001501676"/>
    </source>
</evidence>
<dbReference type="EMBL" id="BAAAYN010000015">
    <property type="protein sequence ID" value="GAA3386291.1"/>
    <property type="molecule type" value="Genomic_DNA"/>
</dbReference>
<accession>A0ABP6SX21</accession>
<sequence length="54" mass="5198">MAAAVTALARGVAGLVSASAHGDDGALHGAAAVGRDRISAPESLARWAAERGTG</sequence>
<organism evidence="1 2">
    <name type="scientific">Cryptosporangium minutisporangium</name>
    <dbReference type="NCBI Taxonomy" id="113569"/>
    <lineage>
        <taxon>Bacteria</taxon>
        <taxon>Bacillati</taxon>
        <taxon>Actinomycetota</taxon>
        <taxon>Actinomycetes</taxon>
        <taxon>Cryptosporangiales</taxon>
        <taxon>Cryptosporangiaceae</taxon>
        <taxon>Cryptosporangium</taxon>
    </lineage>
</organism>
<name>A0ABP6SX21_9ACTN</name>
<dbReference type="Proteomes" id="UP001501676">
    <property type="component" value="Unassembled WGS sequence"/>
</dbReference>
<proteinExistence type="predicted"/>
<gene>
    <name evidence="1" type="ORF">GCM10020369_23040</name>
</gene>